<evidence type="ECO:0000256" key="4">
    <source>
        <dbReference type="ARBA" id="ARBA00022801"/>
    </source>
</evidence>
<keyword evidence="5 7" id="KW-0119">Carbohydrate metabolism</keyword>
<dbReference type="EC" id="3.1.3.-" evidence="7"/>
<comment type="caution">
    <text evidence="8">The sequence shown here is derived from an EMBL/GenBank/DDBJ whole genome shotgun (WGS) entry which is preliminary data.</text>
</comment>
<evidence type="ECO:0000256" key="1">
    <source>
        <dbReference type="ARBA" id="ARBA00004496"/>
    </source>
</evidence>
<keyword evidence="2 7" id="KW-0963">Cytoplasm</keyword>
<sequence length="185" mass="20337">MASDVKSQKLRGAAFLDRDGVLNVDHGFVVKPQDFEWVDGAREAIRYLNEAGYVTVVVTNQSGIARGYFTESEFRALHRWIDEDLRESGAHIDAVYFCPHHPDAALPAYRRDCTCRKPQPGMLFRAIRELNIDPTSSFLIGDKPRDCAAAVGASVASHLFTGSGLLDLVRGIVANAKPGAPHTDR</sequence>
<dbReference type="PIRSF" id="PIRSF004682">
    <property type="entry name" value="GmhB"/>
    <property type="match status" value="1"/>
</dbReference>
<dbReference type="NCBIfam" id="TIGR01662">
    <property type="entry name" value="HAD-SF-IIIA"/>
    <property type="match status" value="1"/>
</dbReference>
<comment type="subcellular location">
    <subcellularLocation>
        <location evidence="1 7">Cytoplasm</location>
    </subcellularLocation>
</comment>
<evidence type="ECO:0000256" key="7">
    <source>
        <dbReference type="PIRNR" id="PIRNR004682"/>
    </source>
</evidence>
<evidence type="ECO:0000256" key="2">
    <source>
        <dbReference type="ARBA" id="ARBA00022490"/>
    </source>
</evidence>
<dbReference type="NCBIfam" id="NF006506">
    <property type="entry name" value="PRK08942.1"/>
    <property type="match status" value="1"/>
</dbReference>
<keyword evidence="9" id="KW-1185">Reference proteome</keyword>
<evidence type="ECO:0000256" key="3">
    <source>
        <dbReference type="ARBA" id="ARBA00022723"/>
    </source>
</evidence>
<dbReference type="PANTHER" id="PTHR42891">
    <property type="entry name" value="D-GLYCERO-BETA-D-MANNO-HEPTOSE-1,7-BISPHOSPHATE 7-PHOSPHATASE"/>
    <property type="match status" value="1"/>
</dbReference>
<dbReference type="RefSeq" id="WP_174399956.1">
    <property type="nucleotide sequence ID" value="NZ_VBSB01000015.1"/>
</dbReference>
<evidence type="ECO:0000256" key="6">
    <source>
        <dbReference type="ARBA" id="ARBA00031828"/>
    </source>
</evidence>
<proteinExistence type="inferred from homology"/>
<accession>A0ABX2K7N2</accession>
<evidence type="ECO:0000313" key="9">
    <source>
        <dbReference type="Proteomes" id="UP000708347"/>
    </source>
</evidence>
<reference evidence="8 9" key="1">
    <citation type="submission" date="2019-05" db="EMBL/GenBank/DDBJ databases">
        <title>Mycolicibacterium sphagni ENV482 genome assembly.</title>
        <authorList>
            <person name="Chen W."/>
            <person name="Faulkner N.W."/>
            <person name="Hyman M.R."/>
        </authorList>
    </citation>
    <scope>NUCLEOTIDE SEQUENCE [LARGE SCALE GENOMIC DNA]</scope>
    <source>
        <strain evidence="8 9">ENV482</strain>
    </source>
</reference>
<organism evidence="8 9">
    <name type="scientific">Mycolicibacterium sphagni</name>
    <dbReference type="NCBI Taxonomy" id="1786"/>
    <lineage>
        <taxon>Bacteria</taxon>
        <taxon>Bacillati</taxon>
        <taxon>Actinomycetota</taxon>
        <taxon>Actinomycetes</taxon>
        <taxon>Mycobacteriales</taxon>
        <taxon>Mycobacteriaceae</taxon>
        <taxon>Mycolicibacterium</taxon>
    </lineage>
</organism>
<dbReference type="NCBIfam" id="TIGR01656">
    <property type="entry name" value="Histidinol-ppas"/>
    <property type="match status" value="1"/>
</dbReference>
<protein>
    <recommendedName>
        <fullName evidence="6 7">D,D-heptose 1,7-bisphosphate phosphatase</fullName>
        <ecNumber evidence="7">3.1.3.-</ecNumber>
    </recommendedName>
</protein>
<dbReference type="CDD" id="cd07503">
    <property type="entry name" value="HAD_HisB-N"/>
    <property type="match status" value="1"/>
</dbReference>
<dbReference type="InterPro" id="IPR006543">
    <property type="entry name" value="Histidinol-phos"/>
</dbReference>
<dbReference type="InterPro" id="IPR036412">
    <property type="entry name" value="HAD-like_sf"/>
</dbReference>
<dbReference type="InterPro" id="IPR006549">
    <property type="entry name" value="HAD-SF_hydro_IIIA"/>
</dbReference>
<dbReference type="EMBL" id="VBSB01000015">
    <property type="protein sequence ID" value="NTY62220.1"/>
    <property type="molecule type" value="Genomic_DNA"/>
</dbReference>
<keyword evidence="4 7" id="KW-0378">Hydrolase</keyword>
<dbReference type="Pfam" id="PF13242">
    <property type="entry name" value="Hydrolase_like"/>
    <property type="match status" value="1"/>
</dbReference>
<dbReference type="NCBIfam" id="TIGR00213">
    <property type="entry name" value="GmhB_yaeD"/>
    <property type="match status" value="1"/>
</dbReference>
<dbReference type="Gene3D" id="3.40.50.1000">
    <property type="entry name" value="HAD superfamily/HAD-like"/>
    <property type="match status" value="1"/>
</dbReference>
<dbReference type="Proteomes" id="UP000708347">
    <property type="component" value="Unassembled WGS sequence"/>
</dbReference>
<evidence type="ECO:0000313" key="8">
    <source>
        <dbReference type="EMBL" id="NTY62220.1"/>
    </source>
</evidence>
<gene>
    <name evidence="8" type="primary">gmhB</name>
    <name evidence="8" type="ORF">FEG63_22010</name>
</gene>
<comment type="similarity">
    <text evidence="7">Belongs to the gmhB family.</text>
</comment>
<evidence type="ECO:0000256" key="5">
    <source>
        <dbReference type="ARBA" id="ARBA00023277"/>
    </source>
</evidence>
<dbReference type="InterPro" id="IPR004446">
    <property type="entry name" value="Heptose_bisP_phosphatase"/>
</dbReference>
<dbReference type="PANTHER" id="PTHR42891:SF1">
    <property type="entry name" value="D-GLYCERO-BETA-D-MANNO-HEPTOSE-1,7-BISPHOSPHATE 7-PHOSPHATASE"/>
    <property type="match status" value="1"/>
</dbReference>
<dbReference type="SUPFAM" id="SSF56784">
    <property type="entry name" value="HAD-like"/>
    <property type="match status" value="1"/>
</dbReference>
<dbReference type="InterPro" id="IPR023214">
    <property type="entry name" value="HAD_sf"/>
</dbReference>
<dbReference type="GO" id="GO:0034200">
    <property type="term" value="F:D-glycero-beta-D-manno-heptose 1,7-bisphosphate 7-phosphatase activity"/>
    <property type="evidence" value="ECO:0007669"/>
    <property type="project" value="UniProtKB-EC"/>
</dbReference>
<keyword evidence="3" id="KW-0479">Metal-binding</keyword>
<name>A0ABX2K7N2_9MYCO</name>